<dbReference type="Proteomes" id="UP000276215">
    <property type="component" value="Unassembled WGS sequence"/>
</dbReference>
<dbReference type="AlphaFoldDB" id="A0A3N4KF44"/>
<protein>
    <submittedName>
        <fullName evidence="1">Uncharacterized protein</fullName>
    </submittedName>
</protein>
<accession>A0A3N4KF44</accession>
<evidence type="ECO:0000313" key="1">
    <source>
        <dbReference type="EMBL" id="RPB04515.1"/>
    </source>
</evidence>
<dbReference type="EMBL" id="ML120358">
    <property type="protein sequence ID" value="RPB04515.1"/>
    <property type="molecule type" value="Genomic_DNA"/>
</dbReference>
<proteinExistence type="predicted"/>
<organism evidence="1 2">
    <name type="scientific">Choiromyces venosus 120613-1</name>
    <dbReference type="NCBI Taxonomy" id="1336337"/>
    <lineage>
        <taxon>Eukaryota</taxon>
        <taxon>Fungi</taxon>
        <taxon>Dikarya</taxon>
        <taxon>Ascomycota</taxon>
        <taxon>Pezizomycotina</taxon>
        <taxon>Pezizomycetes</taxon>
        <taxon>Pezizales</taxon>
        <taxon>Tuberaceae</taxon>
        <taxon>Choiromyces</taxon>
    </lineage>
</organism>
<sequence>MYTTVVYRTGIASGSREIQLACPAVHRPLPSIPWFIYLSIINITWTEAADDREGGGKNNFANPPLFFFPSLLLSLPPSLHGEVWIGSITFNPPLPTQHIKLIGPANYSFILFYCAPLPDHIVDTVLYVGSLIGRKREWGGKTAEVIWLGW</sequence>
<evidence type="ECO:0000313" key="2">
    <source>
        <dbReference type="Proteomes" id="UP000276215"/>
    </source>
</evidence>
<keyword evidence="2" id="KW-1185">Reference proteome</keyword>
<name>A0A3N4KF44_9PEZI</name>
<reference evidence="1 2" key="1">
    <citation type="journal article" date="2018" name="Nat. Ecol. Evol.">
        <title>Pezizomycetes genomes reveal the molecular basis of ectomycorrhizal truffle lifestyle.</title>
        <authorList>
            <person name="Murat C."/>
            <person name="Payen T."/>
            <person name="Noel B."/>
            <person name="Kuo A."/>
            <person name="Morin E."/>
            <person name="Chen J."/>
            <person name="Kohler A."/>
            <person name="Krizsan K."/>
            <person name="Balestrini R."/>
            <person name="Da Silva C."/>
            <person name="Montanini B."/>
            <person name="Hainaut M."/>
            <person name="Levati E."/>
            <person name="Barry K.W."/>
            <person name="Belfiori B."/>
            <person name="Cichocki N."/>
            <person name="Clum A."/>
            <person name="Dockter R.B."/>
            <person name="Fauchery L."/>
            <person name="Guy J."/>
            <person name="Iotti M."/>
            <person name="Le Tacon F."/>
            <person name="Lindquist E.A."/>
            <person name="Lipzen A."/>
            <person name="Malagnac F."/>
            <person name="Mello A."/>
            <person name="Molinier V."/>
            <person name="Miyauchi S."/>
            <person name="Poulain J."/>
            <person name="Riccioni C."/>
            <person name="Rubini A."/>
            <person name="Sitrit Y."/>
            <person name="Splivallo R."/>
            <person name="Traeger S."/>
            <person name="Wang M."/>
            <person name="Zifcakova L."/>
            <person name="Wipf D."/>
            <person name="Zambonelli A."/>
            <person name="Paolocci F."/>
            <person name="Nowrousian M."/>
            <person name="Ottonello S."/>
            <person name="Baldrian P."/>
            <person name="Spatafora J.W."/>
            <person name="Henrissat B."/>
            <person name="Nagy L.G."/>
            <person name="Aury J.M."/>
            <person name="Wincker P."/>
            <person name="Grigoriev I.V."/>
            <person name="Bonfante P."/>
            <person name="Martin F.M."/>
        </authorList>
    </citation>
    <scope>NUCLEOTIDE SEQUENCE [LARGE SCALE GENOMIC DNA]</scope>
    <source>
        <strain evidence="1 2">120613-1</strain>
    </source>
</reference>
<gene>
    <name evidence="1" type="ORF">L873DRAFT_1362637</name>
</gene>